<sequence length="61" mass="7096">MAVIIKSEAYKKQFEDVVSKAVPEETITRLGNRIQEIYADKVENEEHKNENEKRGNLYGKN</sequence>
<protein>
    <submittedName>
        <fullName evidence="2">Uncharacterized protein</fullName>
    </submittedName>
</protein>
<dbReference type="Proteomes" id="UP000251002">
    <property type="component" value="Unassembled WGS sequence"/>
</dbReference>
<dbReference type="EMBL" id="QLZR01000008">
    <property type="protein sequence ID" value="RAZ74150.1"/>
    <property type="molecule type" value="Genomic_DNA"/>
</dbReference>
<evidence type="ECO:0000313" key="3">
    <source>
        <dbReference type="Proteomes" id="UP000251002"/>
    </source>
</evidence>
<reference evidence="2 3" key="1">
    <citation type="submission" date="2018-06" db="EMBL/GenBank/DDBJ databases">
        <title>The draft genome sequences of strains SCU63 and S1.</title>
        <authorList>
            <person name="Gan L."/>
        </authorList>
    </citation>
    <scope>NUCLEOTIDE SEQUENCE [LARGE SCALE GENOMIC DNA]</scope>
    <source>
        <strain evidence="2 3">SCU63</strain>
    </source>
</reference>
<organism evidence="2 3">
    <name type="scientific">Planococcus halotolerans</name>
    <dbReference type="NCBI Taxonomy" id="2233542"/>
    <lineage>
        <taxon>Bacteria</taxon>
        <taxon>Bacillati</taxon>
        <taxon>Bacillota</taxon>
        <taxon>Bacilli</taxon>
        <taxon>Bacillales</taxon>
        <taxon>Caryophanaceae</taxon>
        <taxon>Planococcus</taxon>
    </lineage>
</organism>
<keyword evidence="3" id="KW-1185">Reference proteome</keyword>
<proteinExistence type="predicted"/>
<evidence type="ECO:0000256" key="1">
    <source>
        <dbReference type="SAM" id="MobiDB-lite"/>
    </source>
</evidence>
<comment type="caution">
    <text evidence="2">The sequence shown here is derived from an EMBL/GenBank/DDBJ whole genome shotgun (WGS) entry which is preliminary data.</text>
</comment>
<accession>A0A365KNA9</accession>
<gene>
    <name evidence="2" type="ORF">DP120_16355</name>
</gene>
<evidence type="ECO:0000313" key="2">
    <source>
        <dbReference type="EMBL" id="RAZ74150.1"/>
    </source>
</evidence>
<feature type="region of interest" description="Disordered" evidence="1">
    <location>
        <begin position="41"/>
        <end position="61"/>
    </location>
</feature>
<name>A0A365KNA9_9BACL</name>
<dbReference type="RefSeq" id="WP_112224709.1">
    <property type="nucleotide sequence ID" value="NZ_CP047673.1"/>
</dbReference>
<feature type="compositionally biased region" description="Basic and acidic residues" evidence="1">
    <location>
        <begin position="41"/>
        <end position="55"/>
    </location>
</feature>
<dbReference type="AlphaFoldDB" id="A0A365KNA9"/>